<protein>
    <submittedName>
        <fullName evidence="8">SCP160</fullName>
    </submittedName>
</protein>
<evidence type="ECO:0000256" key="3">
    <source>
        <dbReference type="ARBA" id="ARBA00022737"/>
    </source>
</evidence>
<evidence type="ECO:0000259" key="7">
    <source>
        <dbReference type="SMART" id="SM00322"/>
    </source>
</evidence>
<dbReference type="CDD" id="cd22450">
    <property type="entry name" value="KH-I_ScSCP160_rpt5"/>
    <property type="match status" value="1"/>
</dbReference>
<feature type="domain" description="K Homology" evidence="7">
    <location>
        <begin position="721"/>
        <end position="800"/>
    </location>
</feature>
<sequence>MPTPAEIIAARLNNQLEDVEQEESIASIVEQPKSRSTTPSINDASAFPALGSKPGSNVQHAGASSWGPKMKAPTAASAVSSTAPKAAKNGNGFAVKTKISTIQEAFTLDVEDQLNVARPEFIKILTFVMQETKTNVECTTSQHTKKRTFLISGKPDDVKVAKRLVVKKLTKPVQIKFNVPAKLRSRIIGQGGRTLKPIIQANDVKIEIGDKEESQETSDAGQDDNDDDLFATTVVITIDGDVEGAKAAKNEILAIVKEETKNLTAKVSLNENVKPFAEKELQGIVENYNQLDFSIPTFKSASNSIVIHGERDLVLEAKADVKAALEKLSQKIVVEEVPIPATKRQFLPIDEVLSRCNVLIQLPKNAETNVKFIGERKNIKSAQEEARKVTSQYRVEVLDMSKAHKGNLRHVSAVAAYLNKVGAFKTIADSNEVVINTPSIKELDNEALTSIPIQIVSKGSDEQIKTAKKSIVSQVNKITPDQTKVIDDIESFLLSKVDDVIGAVAKKENVEYIILHNSITLLKSPETQDEAEDFDDFEANGDGDDSFTKVNAALDELRQLAANLSSTTLEVASKEQDTIVSGPKGVTLKSILSAVEPDSVSVNLHSNGTSSSENEIYIHGIKSSVATVKKEIESVLADAREYPDGFTDEVRVPSQIVSRLVGKNGTFLNSLRDEFGVKIDVPDQDAKKDDSEKSDITINGVKKNVEAAKAKIAALAKKWADETLVRVRIENQYHRRMIGAQGVFIHRLQDKYNVKIRFPAADASSPSPFADAPKSKDEVTIKGPSKGVAKAQEELQELYQFEKENGFKKQLQIPSKAVARIIGKNGETIKDIADGTGVEYTFKRENEESNGFVELELTGSKSALKEASTKIQEIVDEVENFVVRTLKVDAKYHRDLVGPSGSVMKQIITSAGGDDLPRGKYHRLLSIPNEGSGSDEVVSQGDKAIVDKIISAIEKIVKEKESSIVEEIDLPKDKHRLIIGPSGSVRHSLQSEFGVTIEIPRPNDESTIVKVSGLPDKVSAAKDKIEELTKDDWKLSIDVLAKYHPLVSEHGAAFKKLKSDFKVEVTHGNFTRQASKLSLSSIPAPPESAYPENDEEFKFTIEPIGTVDGDDEVVIPWRLKGEEKDVEKAAEFINKKLELAKSATSQGWLYASKPSVFSKIIGPQGSKINQLRNKTNTFITIPRATDKYSKFVYVVGEEDNLNKAHEEIKKLL</sequence>
<feature type="region of interest" description="Disordered" evidence="6">
    <location>
        <begin position="762"/>
        <end position="785"/>
    </location>
</feature>
<comment type="caution">
    <text evidence="8">The sequence shown here is derived from an EMBL/GenBank/DDBJ whole genome shotgun (WGS) entry which is preliminary data.</text>
</comment>
<dbReference type="InterPro" id="IPR036612">
    <property type="entry name" value="KH_dom_type_1_sf"/>
</dbReference>
<feature type="region of interest" description="Disordered" evidence="6">
    <location>
        <begin position="28"/>
        <end position="69"/>
    </location>
</feature>
<name>A0AAD5BF76_9ASCO</name>
<dbReference type="SMART" id="SM00322">
    <property type="entry name" value="KH"/>
    <property type="match status" value="8"/>
</dbReference>
<feature type="domain" description="K Homology" evidence="7">
    <location>
        <begin position="962"/>
        <end position="1030"/>
    </location>
</feature>
<feature type="domain" description="K Homology" evidence="7">
    <location>
        <begin position="880"/>
        <end position="958"/>
    </location>
</feature>
<keyword evidence="2" id="KW-0963">Cytoplasm</keyword>
<feature type="compositionally biased region" description="Polar residues" evidence="6">
    <location>
        <begin position="34"/>
        <end position="43"/>
    </location>
</feature>
<proteinExistence type="predicted"/>
<keyword evidence="9" id="KW-1185">Reference proteome</keyword>
<keyword evidence="3" id="KW-0677">Repeat</keyword>
<evidence type="ECO:0000256" key="2">
    <source>
        <dbReference type="ARBA" id="ARBA00022490"/>
    </source>
</evidence>
<evidence type="ECO:0000313" key="8">
    <source>
        <dbReference type="EMBL" id="KAI5958782.1"/>
    </source>
</evidence>
<feature type="compositionally biased region" description="Low complexity" evidence="6">
    <location>
        <begin position="762"/>
        <end position="772"/>
    </location>
</feature>
<dbReference type="GO" id="GO:0003729">
    <property type="term" value="F:mRNA binding"/>
    <property type="evidence" value="ECO:0007669"/>
    <property type="project" value="TreeGrafter"/>
</dbReference>
<feature type="domain" description="K Homology" evidence="7">
    <location>
        <begin position="1131"/>
        <end position="1212"/>
    </location>
</feature>
<evidence type="ECO:0000256" key="4">
    <source>
        <dbReference type="ARBA" id="ARBA00022884"/>
    </source>
</evidence>
<dbReference type="SUPFAM" id="SSF54791">
    <property type="entry name" value="Eukaryotic type KH-domain (KH-domain type I)"/>
    <property type="match status" value="7"/>
</dbReference>
<dbReference type="Gene3D" id="3.30.1370.10">
    <property type="entry name" value="K Homology domain, type 1"/>
    <property type="match status" value="8"/>
</dbReference>
<dbReference type="AlphaFoldDB" id="A0AAD5BF76"/>
<dbReference type="InterPro" id="IPR004088">
    <property type="entry name" value="KH_dom_type_1"/>
</dbReference>
<dbReference type="RefSeq" id="XP_051609125.1">
    <property type="nucleotide sequence ID" value="XM_051751506.1"/>
</dbReference>
<feature type="domain" description="K Homology" evidence="7">
    <location>
        <begin position="644"/>
        <end position="717"/>
    </location>
</feature>
<dbReference type="InterPro" id="IPR004087">
    <property type="entry name" value="KH_dom"/>
</dbReference>
<dbReference type="GO" id="GO:0005737">
    <property type="term" value="C:cytoplasm"/>
    <property type="evidence" value="ECO:0007669"/>
    <property type="project" value="TreeGrafter"/>
</dbReference>
<dbReference type="PANTHER" id="PTHR10627">
    <property type="entry name" value="SCP160"/>
    <property type="match status" value="1"/>
</dbReference>
<feature type="domain" description="K Homology" evidence="7">
    <location>
        <begin position="563"/>
        <end position="637"/>
    </location>
</feature>
<accession>A0AAD5BF76</accession>
<evidence type="ECO:0000313" key="9">
    <source>
        <dbReference type="Proteomes" id="UP001204833"/>
    </source>
</evidence>
<dbReference type="Pfam" id="PF24668">
    <property type="entry name" value="KH_Vigilin"/>
    <property type="match status" value="1"/>
</dbReference>
<dbReference type="PROSITE" id="PS50084">
    <property type="entry name" value="KH_TYPE_1"/>
    <property type="match status" value="6"/>
</dbReference>
<gene>
    <name evidence="8" type="ORF">KGF57_002216</name>
</gene>
<dbReference type="Pfam" id="PF00013">
    <property type="entry name" value="KH_1"/>
    <property type="match status" value="6"/>
</dbReference>
<feature type="domain" description="K Homology" evidence="7">
    <location>
        <begin position="171"/>
        <end position="257"/>
    </location>
</feature>
<dbReference type="InterPro" id="IPR057778">
    <property type="entry name" value="KH_Vigilin_N"/>
</dbReference>
<comment type="subcellular location">
    <subcellularLocation>
        <location evidence="1">Cytoplasm</location>
    </subcellularLocation>
</comment>
<dbReference type="Proteomes" id="UP001204833">
    <property type="component" value="Unassembled WGS sequence"/>
</dbReference>
<dbReference type="GeneID" id="76150275"/>
<reference evidence="8 9" key="1">
    <citation type="journal article" date="2022" name="DNA Res.">
        <title>Genome analysis of five recently described species of the CUG-Ser clade uncovers Candida theae as a new hybrid lineage with pathogenic potential in the Candida parapsilosis species complex.</title>
        <authorList>
            <person name="Mixao V."/>
            <person name="Del Olmo V."/>
            <person name="Hegedusova E."/>
            <person name="Saus E."/>
            <person name="Pryszcz L."/>
            <person name="Cillingova A."/>
            <person name="Nosek J."/>
            <person name="Gabaldon T."/>
        </authorList>
    </citation>
    <scope>NUCLEOTIDE SEQUENCE [LARGE SCALE GENOMIC DNA]</scope>
    <source>
        <strain evidence="8 9">CBS 12239</strain>
    </source>
</reference>
<organism evidence="8 9">
    <name type="scientific">Candida theae</name>
    <dbReference type="NCBI Taxonomy" id="1198502"/>
    <lineage>
        <taxon>Eukaryota</taxon>
        <taxon>Fungi</taxon>
        <taxon>Dikarya</taxon>
        <taxon>Ascomycota</taxon>
        <taxon>Saccharomycotina</taxon>
        <taxon>Pichiomycetes</taxon>
        <taxon>Debaryomycetaceae</taxon>
        <taxon>Candida/Lodderomyces clade</taxon>
        <taxon>Candida</taxon>
    </lineage>
</organism>
<feature type="domain" description="K Homology" evidence="7">
    <location>
        <begin position="805"/>
        <end position="876"/>
    </location>
</feature>
<evidence type="ECO:0000256" key="5">
    <source>
        <dbReference type="PROSITE-ProRule" id="PRU00117"/>
    </source>
</evidence>
<dbReference type="EMBL" id="JAIHNG010000115">
    <property type="protein sequence ID" value="KAI5958782.1"/>
    <property type="molecule type" value="Genomic_DNA"/>
</dbReference>
<dbReference type="PANTHER" id="PTHR10627:SF31">
    <property type="entry name" value="DODECA-SATELLITE-BINDING PROTEIN 1, ISOFORM A"/>
    <property type="match status" value="1"/>
</dbReference>
<keyword evidence="4 5" id="KW-0694">RNA-binding</keyword>
<evidence type="ECO:0000256" key="1">
    <source>
        <dbReference type="ARBA" id="ARBA00004496"/>
    </source>
</evidence>
<evidence type="ECO:0000256" key="6">
    <source>
        <dbReference type="SAM" id="MobiDB-lite"/>
    </source>
</evidence>